<feature type="domain" description="NodB homology" evidence="1">
    <location>
        <begin position="36"/>
        <end position="217"/>
    </location>
</feature>
<dbReference type="PANTHER" id="PTHR10587:SF137">
    <property type="entry name" value="4-DEOXY-4-FORMAMIDO-L-ARABINOSE-PHOSPHOUNDECAPRENOL DEFORMYLASE ARND-RELATED"/>
    <property type="match status" value="1"/>
</dbReference>
<dbReference type="RefSeq" id="WP_259081989.1">
    <property type="nucleotide sequence ID" value="NZ_JANTZN010000004.1"/>
</dbReference>
<dbReference type="EMBL" id="JANUBB010000007">
    <property type="protein sequence ID" value="MCS3952047.1"/>
    <property type="molecule type" value="Genomic_DNA"/>
</dbReference>
<evidence type="ECO:0000259" key="1">
    <source>
        <dbReference type="PROSITE" id="PS51677"/>
    </source>
</evidence>
<dbReference type="PROSITE" id="PS51677">
    <property type="entry name" value="NODB"/>
    <property type="match status" value="1"/>
</dbReference>
<dbReference type="GO" id="GO:0005975">
    <property type="term" value="P:carbohydrate metabolic process"/>
    <property type="evidence" value="ECO:0007669"/>
    <property type="project" value="InterPro"/>
</dbReference>
<evidence type="ECO:0000313" key="2">
    <source>
        <dbReference type="EMBL" id="MCS3952047.1"/>
    </source>
</evidence>
<gene>
    <name evidence="2" type="ORF">GGP83_002003</name>
</gene>
<dbReference type="AlphaFoldDB" id="A0A9X2U9C2"/>
<dbReference type="Gene3D" id="3.20.20.370">
    <property type="entry name" value="Glycoside hydrolase/deacetylase"/>
    <property type="match status" value="1"/>
</dbReference>
<dbReference type="InterPro" id="IPR011330">
    <property type="entry name" value="Glyco_hydro/deAcase_b/a-brl"/>
</dbReference>
<dbReference type="GO" id="GO:0016810">
    <property type="term" value="F:hydrolase activity, acting on carbon-nitrogen (but not peptide) bonds"/>
    <property type="evidence" value="ECO:0007669"/>
    <property type="project" value="InterPro"/>
</dbReference>
<proteinExistence type="predicted"/>
<dbReference type="Proteomes" id="UP001155010">
    <property type="component" value="Unassembled WGS sequence"/>
</dbReference>
<dbReference type="Pfam" id="PF01522">
    <property type="entry name" value="Polysacc_deac_1"/>
    <property type="match status" value="1"/>
</dbReference>
<name>A0A9X2U9C2_9BACT</name>
<dbReference type="PANTHER" id="PTHR10587">
    <property type="entry name" value="GLYCOSYL TRANSFERASE-RELATED"/>
    <property type="match status" value="1"/>
</dbReference>
<accession>A0A9X2U9C2</accession>
<reference evidence="2" key="1">
    <citation type="submission" date="2022-08" db="EMBL/GenBank/DDBJ databases">
        <title>Genomic Encyclopedia of Type Strains, Phase V (KMG-V): Genome sequencing to study the core and pangenomes of soil and plant-associated prokaryotes.</title>
        <authorList>
            <person name="Whitman W."/>
        </authorList>
    </citation>
    <scope>NUCLEOTIDE SEQUENCE</scope>
    <source>
        <strain evidence="2">SP2017</strain>
    </source>
</reference>
<dbReference type="SUPFAM" id="SSF88713">
    <property type="entry name" value="Glycoside hydrolase/deacetylase"/>
    <property type="match status" value="1"/>
</dbReference>
<comment type="caution">
    <text evidence="2">The sequence shown here is derived from an EMBL/GenBank/DDBJ whole genome shotgun (WGS) entry which is preliminary data.</text>
</comment>
<dbReference type="InterPro" id="IPR050248">
    <property type="entry name" value="Polysacc_deacetylase_ArnD"/>
</dbReference>
<dbReference type="CDD" id="cd10959">
    <property type="entry name" value="CE4_NodB_like_3"/>
    <property type="match status" value="1"/>
</dbReference>
<organism evidence="2 3">
    <name type="scientific">Salinibacter ruber</name>
    <dbReference type="NCBI Taxonomy" id="146919"/>
    <lineage>
        <taxon>Bacteria</taxon>
        <taxon>Pseudomonadati</taxon>
        <taxon>Rhodothermota</taxon>
        <taxon>Rhodothermia</taxon>
        <taxon>Rhodothermales</taxon>
        <taxon>Salinibacteraceae</taxon>
        <taxon>Salinibacter</taxon>
    </lineage>
</organism>
<protein>
    <submittedName>
        <fullName evidence="2">Peptidoglycan/xylan/chitin deacetylase (PgdA/CDA1 family)</fullName>
    </submittedName>
</protein>
<dbReference type="InterPro" id="IPR002509">
    <property type="entry name" value="NODB_dom"/>
</dbReference>
<evidence type="ECO:0000313" key="3">
    <source>
        <dbReference type="Proteomes" id="UP001155010"/>
    </source>
</evidence>
<sequence>MPPAMRFLIPYLATHGLRPFHRFVPDLLWRVEAAAKTAYLTFDDGPTEELTDDLLDLLAQYDAQATHFLVGQNADRHPGRARAIARAGHLVGNHTYTHVDPWAVPHEQLQSEVARTTRRLQSLTQTRLRALRPPYGHPTQGLRQWCAAQNQRMVMWDVMPGDYLKTARAQRVAHFVVRHVRPGSVIVLHDNPVCEDVTLPALETILRTLSAEGWTFDAL</sequence>